<dbReference type="AlphaFoldDB" id="A0A5J5F7S5"/>
<keyword evidence="2" id="KW-1185">Reference proteome</keyword>
<evidence type="ECO:0000313" key="1">
    <source>
        <dbReference type="EMBL" id="KAA8912528.1"/>
    </source>
</evidence>
<evidence type="ECO:0000313" key="2">
    <source>
        <dbReference type="Proteomes" id="UP000326924"/>
    </source>
</evidence>
<protein>
    <submittedName>
        <fullName evidence="1">Uncharacterized protein</fullName>
    </submittedName>
</protein>
<dbReference type="InParanoid" id="A0A5J5F7S5"/>
<accession>A0A5J5F7S5</accession>
<name>A0A5J5F7S5_9PEZI</name>
<organism evidence="1 2">
    <name type="scientific">Sphaerosporella brunnea</name>
    <dbReference type="NCBI Taxonomy" id="1250544"/>
    <lineage>
        <taxon>Eukaryota</taxon>
        <taxon>Fungi</taxon>
        <taxon>Dikarya</taxon>
        <taxon>Ascomycota</taxon>
        <taxon>Pezizomycotina</taxon>
        <taxon>Pezizomycetes</taxon>
        <taxon>Pezizales</taxon>
        <taxon>Pyronemataceae</taxon>
        <taxon>Sphaerosporella</taxon>
    </lineage>
</organism>
<sequence>MSPPDARWGMILSTFTYFKEPHECDVGHANTRQNFTFSETDKLWLHSTTTSYPRSTPLWQDWCNFEATRFALNKLCVTAVNELACGLLRDAGAYHEYCLRVYGFNWIIRKWSKYIDEAGQVHQLNVMALDKQGPSQSLSVDKDAHSSSQSPSLSLDKEAPLWLLIKKRQQHPCGTIGTQRVQFRGHLEQQQQQQWQRDHDTRETRIEEQLQALPGQINEMLDQKLEVERRRIRYRKFHMKPYAQYGLPAPRPSDEKTHILMAQFICDNGWFPLLDKSGVHAVRKDNQLSTFGTSVVRLGMVNIRKRGIPEDRGPAAGAAWSD</sequence>
<dbReference type="EMBL" id="VXIS01000023">
    <property type="protein sequence ID" value="KAA8912528.1"/>
    <property type="molecule type" value="Genomic_DNA"/>
</dbReference>
<reference evidence="1 2" key="1">
    <citation type="submission" date="2019-09" db="EMBL/GenBank/DDBJ databases">
        <title>Draft genome of the ectomycorrhizal ascomycete Sphaerosporella brunnea.</title>
        <authorList>
            <consortium name="DOE Joint Genome Institute"/>
            <person name="Benucci G.M."/>
            <person name="Marozzi G."/>
            <person name="Antonielli L."/>
            <person name="Sanchez S."/>
            <person name="Marco P."/>
            <person name="Wang X."/>
            <person name="Falini L.B."/>
            <person name="Barry K."/>
            <person name="Haridas S."/>
            <person name="Lipzen A."/>
            <person name="Labutti K."/>
            <person name="Grigoriev I.V."/>
            <person name="Murat C."/>
            <person name="Martin F."/>
            <person name="Albertini E."/>
            <person name="Donnini D."/>
            <person name="Bonito G."/>
        </authorList>
    </citation>
    <scope>NUCLEOTIDE SEQUENCE [LARGE SCALE GENOMIC DNA]</scope>
    <source>
        <strain evidence="1 2">Sb_GMNB300</strain>
    </source>
</reference>
<comment type="caution">
    <text evidence="1">The sequence shown here is derived from an EMBL/GenBank/DDBJ whole genome shotgun (WGS) entry which is preliminary data.</text>
</comment>
<gene>
    <name evidence="1" type="ORF">FN846DRAFT_903501</name>
</gene>
<proteinExistence type="predicted"/>
<dbReference type="Proteomes" id="UP000326924">
    <property type="component" value="Unassembled WGS sequence"/>
</dbReference>